<gene>
    <name evidence="3" type="ORF">Pan181_50140</name>
</gene>
<evidence type="ECO:0000256" key="2">
    <source>
        <dbReference type="SAM" id="SignalP"/>
    </source>
</evidence>
<keyword evidence="2" id="KW-0732">Signal</keyword>
<dbReference type="AlphaFoldDB" id="A0A518AVM5"/>
<dbReference type="Proteomes" id="UP000315750">
    <property type="component" value="Chromosome"/>
</dbReference>
<feature type="compositionally biased region" description="Acidic residues" evidence="1">
    <location>
        <begin position="422"/>
        <end position="439"/>
    </location>
</feature>
<dbReference type="EMBL" id="CP036278">
    <property type="protein sequence ID" value="QDU58774.1"/>
    <property type="molecule type" value="Genomic_DNA"/>
</dbReference>
<keyword evidence="4" id="KW-1185">Reference proteome</keyword>
<dbReference type="KEGG" id="amuc:Pan181_50140"/>
<evidence type="ECO:0000313" key="3">
    <source>
        <dbReference type="EMBL" id="QDU58774.1"/>
    </source>
</evidence>
<proteinExistence type="predicted"/>
<name>A0A518AVM5_9BACT</name>
<evidence type="ECO:0000313" key="4">
    <source>
        <dbReference type="Proteomes" id="UP000315750"/>
    </source>
</evidence>
<feature type="chain" id="PRO_5021720676" evidence="2">
    <location>
        <begin position="18"/>
        <end position="445"/>
    </location>
</feature>
<feature type="signal peptide" evidence="2">
    <location>
        <begin position="1"/>
        <end position="17"/>
    </location>
</feature>
<evidence type="ECO:0000256" key="1">
    <source>
        <dbReference type="SAM" id="MobiDB-lite"/>
    </source>
</evidence>
<organism evidence="3 4">
    <name type="scientific">Aeoliella mucimassa</name>
    <dbReference type="NCBI Taxonomy" id="2527972"/>
    <lineage>
        <taxon>Bacteria</taxon>
        <taxon>Pseudomonadati</taxon>
        <taxon>Planctomycetota</taxon>
        <taxon>Planctomycetia</taxon>
        <taxon>Pirellulales</taxon>
        <taxon>Lacipirellulaceae</taxon>
        <taxon>Aeoliella</taxon>
    </lineage>
</organism>
<sequence precursor="true">MTLLLASVLLAAPAVHAQYETKPIDEAAKRYGGSRAKRYARNPTGVEADRTGFGNYIRGVYLASMTQFDAESLADLGKLRYDYMRNYLWAAAPSVQQDLTRLTFTEMSQVIRDNYHPAVKYNAMLLIGELDATYATQTTGSVPMPEANKLLTDYVNGGVDTARAPAPLIVGALVGLERHAKSLEALPAANRGPTAAALLKVLEKDSFPQDLSPSVSQWIKVIAARGLANIGVLGDGNRVHNAMFKMIGDEKARLNTRVRVAELLDMYKNAYGSATGLNEQETVQTLLQLATDIASDEEERAIKYEDEMLGGMGGMRMGSGRGGGFGFGGGGEIELPDEYQRRRLVLRLTGLKKGVEAVKPAIKDQRFAGLLDEVLTAIEPVLNRATEENLILLNLVTDVKQMSSTIATASASLGVEAVDAPPESEEEAAELLQEEEAAEAAEPAN</sequence>
<feature type="region of interest" description="Disordered" evidence="1">
    <location>
        <begin position="417"/>
        <end position="445"/>
    </location>
</feature>
<protein>
    <submittedName>
        <fullName evidence="3">Uncharacterized protein</fullName>
    </submittedName>
</protein>
<reference evidence="3 4" key="1">
    <citation type="submission" date="2019-02" db="EMBL/GenBank/DDBJ databases">
        <title>Deep-cultivation of Planctomycetes and their phenomic and genomic characterization uncovers novel biology.</title>
        <authorList>
            <person name="Wiegand S."/>
            <person name="Jogler M."/>
            <person name="Boedeker C."/>
            <person name="Pinto D."/>
            <person name="Vollmers J."/>
            <person name="Rivas-Marin E."/>
            <person name="Kohn T."/>
            <person name="Peeters S.H."/>
            <person name="Heuer A."/>
            <person name="Rast P."/>
            <person name="Oberbeckmann S."/>
            <person name="Bunk B."/>
            <person name="Jeske O."/>
            <person name="Meyerdierks A."/>
            <person name="Storesund J.E."/>
            <person name="Kallscheuer N."/>
            <person name="Luecker S."/>
            <person name="Lage O.M."/>
            <person name="Pohl T."/>
            <person name="Merkel B.J."/>
            <person name="Hornburger P."/>
            <person name="Mueller R.-W."/>
            <person name="Bruemmer F."/>
            <person name="Labrenz M."/>
            <person name="Spormann A.M."/>
            <person name="Op den Camp H."/>
            <person name="Overmann J."/>
            <person name="Amann R."/>
            <person name="Jetten M.S.M."/>
            <person name="Mascher T."/>
            <person name="Medema M.H."/>
            <person name="Devos D.P."/>
            <person name="Kaster A.-K."/>
            <person name="Ovreas L."/>
            <person name="Rohde M."/>
            <person name="Galperin M.Y."/>
            <person name="Jogler C."/>
        </authorList>
    </citation>
    <scope>NUCLEOTIDE SEQUENCE [LARGE SCALE GENOMIC DNA]</scope>
    <source>
        <strain evidence="3 4">Pan181</strain>
    </source>
</reference>
<accession>A0A518AVM5</accession>